<reference evidence="5 6" key="1">
    <citation type="journal article" date="2024" name="BMC Genomics">
        <title>Genome assembly of redclaw crayfish (Cherax quadricarinatus) provides insights into its immune adaptation and hypoxia tolerance.</title>
        <authorList>
            <person name="Liu Z."/>
            <person name="Zheng J."/>
            <person name="Li H."/>
            <person name="Fang K."/>
            <person name="Wang S."/>
            <person name="He J."/>
            <person name="Zhou D."/>
            <person name="Weng S."/>
            <person name="Chi M."/>
            <person name="Gu Z."/>
            <person name="He J."/>
            <person name="Li F."/>
            <person name="Wang M."/>
        </authorList>
    </citation>
    <scope>NUCLEOTIDE SEQUENCE [LARGE SCALE GENOMIC DNA]</scope>
    <source>
        <strain evidence="5">ZL_2023a</strain>
    </source>
</reference>
<evidence type="ECO:0000256" key="3">
    <source>
        <dbReference type="SAM" id="MobiDB-lite"/>
    </source>
</evidence>
<protein>
    <recommendedName>
        <fullName evidence="4">Trichohyalin-plectin-homology domain-containing protein</fullName>
    </recommendedName>
</protein>
<comment type="caution">
    <text evidence="5">The sequence shown here is derived from an EMBL/GenBank/DDBJ whole genome shotgun (WGS) entry which is preliminary data.</text>
</comment>
<gene>
    <name evidence="5" type="ORF">OTU49_000198</name>
</gene>
<feature type="compositionally biased region" description="Basic and acidic residues" evidence="3">
    <location>
        <begin position="54"/>
        <end position="63"/>
    </location>
</feature>
<evidence type="ECO:0000313" key="5">
    <source>
        <dbReference type="EMBL" id="KAK8745463.1"/>
    </source>
</evidence>
<evidence type="ECO:0000256" key="1">
    <source>
        <dbReference type="ARBA" id="ARBA00023054"/>
    </source>
</evidence>
<evidence type="ECO:0000259" key="4">
    <source>
        <dbReference type="Pfam" id="PF13868"/>
    </source>
</evidence>
<keyword evidence="1 2" id="KW-0175">Coiled coil</keyword>
<evidence type="ECO:0000256" key="2">
    <source>
        <dbReference type="SAM" id="Coils"/>
    </source>
</evidence>
<proteinExistence type="predicted"/>
<feature type="region of interest" description="Disordered" evidence="3">
    <location>
        <begin position="43"/>
        <end position="63"/>
    </location>
</feature>
<feature type="coiled-coil region" evidence="2">
    <location>
        <begin position="141"/>
        <end position="177"/>
    </location>
</feature>
<dbReference type="Pfam" id="PF13868">
    <property type="entry name" value="TPH"/>
    <property type="match status" value="1"/>
</dbReference>
<dbReference type="Proteomes" id="UP001445076">
    <property type="component" value="Unassembled WGS sequence"/>
</dbReference>
<organism evidence="5 6">
    <name type="scientific">Cherax quadricarinatus</name>
    <name type="common">Australian red claw crayfish</name>
    <dbReference type="NCBI Taxonomy" id="27406"/>
    <lineage>
        <taxon>Eukaryota</taxon>
        <taxon>Metazoa</taxon>
        <taxon>Ecdysozoa</taxon>
        <taxon>Arthropoda</taxon>
        <taxon>Crustacea</taxon>
        <taxon>Multicrustacea</taxon>
        <taxon>Malacostraca</taxon>
        <taxon>Eumalacostraca</taxon>
        <taxon>Eucarida</taxon>
        <taxon>Decapoda</taxon>
        <taxon>Pleocyemata</taxon>
        <taxon>Astacidea</taxon>
        <taxon>Parastacoidea</taxon>
        <taxon>Parastacidae</taxon>
        <taxon>Cherax</taxon>
    </lineage>
</organism>
<sequence length="210" mass="25504">MLAALALTRQIQQAEVVKQQMFREKKKEADSVARETRKYIDEKEAEKRKKKEKVMKEKQEARRVREESEVRKAELLKTEKLRDVKMMAEVKVQQQEQQARQDEAAAIKRAQDDLQLLWLKDEECKLAEHRRREELKCLRELEKLEREWRKKELMEAQVKAEQEAVITRERRQQVEERQKARMAAAMKQKEELLRVTDHWMITEQRERSEH</sequence>
<feature type="non-terminal residue" evidence="5">
    <location>
        <position position="210"/>
    </location>
</feature>
<dbReference type="AlphaFoldDB" id="A0AAW0Y1I7"/>
<dbReference type="EMBL" id="JARKIK010000019">
    <property type="protein sequence ID" value="KAK8745463.1"/>
    <property type="molecule type" value="Genomic_DNA"/>
</dbReference>
<evidence type="ECO:0000313" key="6">
    <source>
        <dbReference type="Proteomes" id="UP001445076"/>
    </source>
</evidence>
<keyword evidence="6" id="KW-1185">Reference proteome</keyword>
<accession>A0AAW0Y1I7</accession>
<feature type="domain" description="Trichohyalin-plectin-homology" evidence="4">
    <location>
        <begin position="4"/>
        <end position="209"/>
    </location>
</feature>
<dbReference type="InterPro" id="IPR043597">
    <property type="entry name" value="TPH_dom"/>
</dbReference>
<name>A0AAW0Y1I7_CHEQU</name>